<dbReference type="InterPro" id="IPR043733">
    <property type="entry name" value="DUF5677"/>
</dbReference>
<evidence type="ECO:0000313" key="2">
    <source>
        <dbReference type="Proteomes" id="UP000297871"/>
    </source>
</evidence>
<reference evidence="1" key="1">
    <citation type="journal article" date="2019" name="PLoS Negl. Trop. Dis.">
        <title>Revisiting the worldwide diversity of Leptospira species in the environment.</title>
        <authorList>
            <person name="Vincent A.T."/>
            <person name="Schiettekatte O."/>
            <person name="Bourhy P."/>
            <person name="Veyrier F.J."/>
            <person name="Picardeau M."/>
        </authorList>
    </citation>
    <scope>NUCLEOTIDE SEQUENCE [LARGE SCALE GENOMIC DNA]</scope>
    <source>
        <strain evidence="1">201800265</strain>
    </source>
</reference>
<accession>A0A4R9JA66</accession>
<dbReference type="OrthoDB" id="1434112at2"/>
<dbReference type="AlphaFoldDB" id="A0A4R9JA66"/>
<name>A0A4R9JA66_9LEPT</name>
<proteinExistence type="predicted"/>
<dbReference type="Pfam" id="PF18928">
    <property type="entry name" value="DUF5677"/>
    <property type="match status" value="1"/>
</dbReference>
<gene>
    <name evidence="1" type="ORF">EHQ52_03975</name>
</gene>
<dbReference type="RefSeq" id="WP_135613993.1">
    <property type="nucleotide sequence ID" value="NZ_RQFY01000002.1"/>
</dbReference>
<dbReference type="EMBL" id="RQFY01000002">
    <property type="protein sequence ID" value="TGL35933.1"/>
    <property type="molecule type" value="Genomic_DNA"/>
</dbReference>
<keyword evidence="2" id="KW-1185">Reference proteome</keyword>
<comment type="caution">
    <text evidence="1">The sequence shown here is derived from an EMBL/GenBank/DDBJ whole genome shotgun (WGS) entry which is preliminary data.</text>
</comment>
<sequence length="488" mass="56890">MNDKRNSSKLSEHRLHKKQGVIKTPFNDSLGNTITLTSWTDNRLPEYLWLGIILIHFDREIGLNKLLKIVSEIAKATKQLQLPKLSEILSLPTEEQKEIYKIIRLHVGPELLAPLTILLSREDYPIFNEYFYVTELTYEHRLQVILHAIEEFSPHQSNEATDLRFLTIMFLVSQNKINISYDSEILTKAILEYPLLSHEEEIMRSYRPAIRSLEGTTSMMASNNIFSEKFWRKIGMITRCNPMSLVHKFDTEDYESFINNAKKMIEYILHLNKESLLENTKFEIIMGSATYVLKILNEVASKSLGDCILGRQATRTILEIYIMLKYLSLKESVIPTIWTDYKLYGISKYKLILLKARETHPPESSHFLPPIAEALVNEIKWEEFIDIDLKYFDKLGIREKSIEVGEKYLYDLLYDYDSNFSHGLWGAIRESSMIICDNPAHRFHVIPDINFDQNLPDVKSDILLLTRKILLFIKGNFAVPENITKFLE</sequence>
<dbReference type="Proteomes" id="UP000297871">
    <property type="component" value="Unassembled WGS sequence"/>
</dbReference>
<protein>
    <submittedName>
        <fullName evidence="1">Uncharacterized protein</fullName>
    </submittedName>
</protein>
<organism evidence="1 2">
    <name type="scientific">Leptospira koniambonensis</name>
    <dbReference type="NCBI Taxonomy" id="2484950"/>
    <lineage>
        <taxon>Bacteria</taxon>
        <taxon>Pseudomonadati</taxon>
        <taxon>Spirochaetota</taxon>
        <taxon>Spirochaetia</taxon>
        <taxon>Leptospirales</taxon>
        <taxon>Leptospiraceae</taxon>
        <taxon>Leptospira</taxon>
    </lineage>
</organism>
<evidence type="ECO:0000313" key="1">
    <source>
        <dbReference type="EMBL" id="TGL35933.1"/>
    </source>
</evidence>